<dbReference type="Proteomes" id="UP000315471">
    <property type="component" value="Unassembled WGS sequence"/>
</dbReference>
<evidence type="ECO:0008006" key="3">
    <source>
        <dbReference type="Google" id="ProtNLM"/>
    </source>
</evidence>
<name>A0A5C6DVP7_9BACT</name>
<organism evidence="1 2">
    <name type="scientific">Novipirellula aureliae</name>
    <dbReference type="NCBI Taxonomy" id="2527966"/>
    <lineage>
        <taxon>Bacteria</taxon>
        <taxon>Pseudomonadati</taxon>
        <taxon>Planctomycetota</taxon>
        <taxon>Planctomycetia</taxon>
        <taxon>Pirellulales</taxon>
        <taxon>Pirellulaceae</taxon>
        <taxon>Novipirellula</taxon>
    </lineage>
</organism>
<dbReference type="AlphaFoldDB" id="A0A5C6DVP7"/>
<proteinExistence type="predicted"/>
<comment type="caution">
    <text evidence="1">The sequence shown here is derived from an EMBL/GenBank/DDBJ whole genome shotgun (WGS) entry which is preliminary data.</text>
</comment>
<dbReference type="RefSeq" id="WP_146600899.1">
    <property type="nucleotide sequence ID" value="NZ_SJPY01000005.1"/>
</dbReference>
<sequence length="399" mass="44117">MKNPHRKLIVLSFEGLATASLGCFGSSWNQTPGIDSLAATGSVWDRMIANHSNPNEVLRQWFTESGSRSWIEAWQTMGSVDLITDKPEIPKLQLDVNFDKTVLVGLTPPSVQDRACEEIEETHLAKLFAALLDHLESSSDASVTWMHSQALALAWDAPRWLVPQDEDGYELEPPSDTPDLLGDDCDELTDAGPAAPAWCFDEATPPFYAITKNDHPDQVVSWMRTYACQIQLIDRMIDLLAEATEENGATIVVVGASGFSLGQNGWVGHRAGPLRTCHHHLPLIIRRAASTRVESSCHGPMRTSQATVSSELNRLLIELAESDNALISPSAWGQSQSEFEPQIVTAGEEGEVAITTPHWYMVRQSDGETPLFFKPDDIQDHNNVARIRNDIVERLEESL</sequence>
<dbReference type="SUPFAM" id="SSF53649">
    <property type="entry name" value="Alkaline phosphatase-like"/>
    <property type="match status" value="1"/>
</dbReference>
<dbReference type="InterPro" id="IPR017850">
    <property type="entry name" value="Alkaline_phosphatase_core_sf"/>
</dbReference>
<gene>
    <name evidence="1" type="ORF">Q31b_36620</name>
</gene>
<keyword evidence="2" id="KW-1185">Reference proteome</keyword>
<dbReference type="EMBL" id="SJPY01000005">
    <property type="protein sequence ID" value="TWU40314.1"/>
    <property type="molecule type" value="Genomic_DNA"/>
</dbReference>
<evidence type="ECO:0000313" key="1">
    <source>
        <dbReference type="EMBL" id="TWU40314.1"/>
    </source>
</evidence>
<evidence type="ECO:0000313" key="2">
    <source>
        <dbReference type="Proteomes" id="UP000315471"/>
    </source>
</evidence>
<protein>
    <recommendedName>
        <fullName evidence="3">Sulfatase</fullName>
    </recommendedName>
</protein>
<reference evidence="1 2" key="1">
    <citation type="submission" date="2019-02" db="EMBL/GenBank/DDBJ databases">
        <title>Deep-cultivation of Planctomycetes and their phenomic and genomic characterization uncovers novel biology.</title>
        <authorList>
            <person name="Wiegand S."/>
            <person name="Jogler M."/>
            <person name="Boedeker C."/>
            <person name="Pinto D."/>
            <person name="Vollmers J."/>
            <person name="Rivas-Marin E."/>
            <person name="Kohn T."/>
            <person name="Peeters S.H."/>
            <person name="Heuer A."/>
            <person name="Rast P."/>
            <person name="Oberbeckmann S."/>
            <person name="Bunk B."/>
            <person name="Jeske O."/>
            <person name="Meyerdierks A."/>
            <person name="Storesund J.E."/>
            <person name="Kallscheuer N."/>
            <person name="Luecker S."/>
            <person name="Lage O.M."/>
            <person name="Pohl T."/>
            <person name="Merkel B.J."/>
            <person name="Hornburger P."/>
            <person name="Mueller R.-W."/>
            <person name="Bruemmer F."/>
            <person name="Labrenz M."/>
            <person name="Spormann A.M."/>
            <person name="Op Den Camp H."/>
            <person name="Overmann J."/>
            <person name="Amann R."/>
            <person name="Jetten M.S.M."/>
            <person name="Mascher T."/>
            <person name="Medema M.H."/>
            <person name="Devos D.P."/>
            <person name="Kaster A.-K."/>
            <person name="Ovreas L."/>
            <person name="Rohde M."/>
            <person name="Galperin M.Y."/>
            <person name="Jogler C."/>
        </authorList>
    </citation>
    <scope>NUCLEOTIDE SEQUENCE [LARGE SCALE GENOMIC DNA]</scope>
    <source>
        <strain evidence="1 2">Q31b</strain>
    </source>
</reference>
<dbReference type="Gene3D" id="3.40.720.10">
    <property type="entry name" value="Alkaline Phosphatase, subunit A"/>
    <property type="match status" value="2"/>
</dbReference>
<dbReference type="OrthoDB" id="265007at2"/>
<accession>A0A5C6DVP7</accession>